<evidence type="ECO:0000313" key="4">
    <source>
        <dbReference type="Proteomes" id="UP001171945"/>
    </source>
</evidence>
<protein>
    <recommendedName>
        <fullName evidence="5">Lipoprotein</fullName>
    </recommendedName>
</protein>
<dbReference type="PROSITE" id="PS51257">
    <property type="entry name" value="PROKAR_LIPOPROTEIN"/>
    <property type="match status" value="1"/>
</dbReference>
<accession>A0ABT7VW77</accession>
<name>A0ABT7VW77_9GAMM</name>
<comment type="caution">
    <text evidence="3">The sequence shown here is derived from an EMBL/GenBank/DDBJ whole genome shotgun (WGS) entry which is preliminary data.</text>
</comment>
<dbReference type="EMBL" id="JAUCGM010000897">
    <property type="protein sequence ID" value="MDM8563819.1"/>
    <property type="molecule type" value="Genomic_DNA"/>
</dbReference>
<keyword evidence="4" id="KW-1185">Reference proteome</keyword>
<organism evidence="3 4">
    <name type="scientific">Candidatus Marithioploca araucensis</name>
    <dbReference type="NCBI Taxonomy" id="70273"/>
    <lineage>
        <taxon>Bacteria</taxon>
        <taxon>Pseudomonadati</taxon>
        <taxon>Pseudomonadota</taxon>
        <taxon>Gammaproteobacteria</taxon>
        <taxon>Thiotrichales</taxon>
        <taxon>Thiotrichaceae</taxon>
        <taxon>Candidatus Marithioploca</taxon>
    </lineage>
</organism>
<feature type="chain" id="PRO_5046194194" description="Lipoprotein" evidence="2">
    <location>
        <begin position="30"/>
        <end position="83"/>
    </location>
</feature>
<feature type="region of interest" description="Disordered" evidence="1">
    <location>
        <begin position="59"/>
        <end position="83"/>
    </location>
</feature>
<keyword evidence="2" id="KW-0732">Signal</keyword>
<evidence type="ECO:0000256" key="1">
    <source>
        <dbReference type="SAM" id="MobiDB-lite"/>
    </source>
</evidence>
<sequence length="83" mass="8684">MTFSKFRYAIACLLLVGASSLLVSCVGGAATVSKSPSKVESTKIPGCIVDELEDSEVPVTSKKTPKKSKKAPADDYADCIATE</sequence>
<evidence type="ECO:0000256" key="2">
    <source>
        <dbReference type="SAM" id="SignalP"/>
    </source>
</evidence>
<evidence type="ECO:0000313" key="3">
    <source>
        <dbReference type="EMBL" id="MDM8563819.1"/>
    </source>
</evidence>
<evidence type="ECO:0008006" key="5">
    <source>
        <dbReference type="Google" id="ProtNLM"/>
    </source>
</evidence>
<gene>
    <name evidence="3" type="ORF">QUF54_10745</name>
</gene>
<reference evidence="3" key="1">
    <citation type="submission" date="2023-06" db="EMBL/GenBank/DDBJ databases">
        <title>Uncultivated large filamentous bacteria from sulfidic sediments reveal new species and different genomic features in energy metabolism and defense.</title>
        <authorList>
            <person name="Fonseca A."/>
        </authorList>
    </citation>
    <scope>NUCLEOTIDE SEQUENCE</scope>
    <source>
        <strain evidence="3">HSG4</strain>
    </source>
</reference>
<feature type="signal peptide" evidence="2">
    <location>
        <begin position="1"/>
        <end position="29"/>
    </location>
</feature>
<dbReference type="Proteomes" id="UP001171945">
    <property type="component" value="Unassembled WGS sequence"/>
</dbReference>
<proteinExistence type="predicted"/>